<accession>A0A086LZS7</accession>
<dbReference type="EMBL" id="AFYV02001378">
    <property type="protein sequence ID" value="KFG62145.1"/>
    <property type="molecule type" value="Genomic_DNA"/>
</dbReference>
<evidence type="ECO:0000313" key="1">
    <source>
        <dbReference type="EMBL" id="KFG62145.1"/>
    </source>
</evidence>
<gene>
    <name evidence="1" type="ORF">TGRUB_215320A</name>
</gene>
<feature type="non-terminal residue" evidence="1">
    <location>
        <position position="56"/>
    </location>
</feature>
<reference evidence="1 2" key="1">
    <citation type="submission" date="2014-05" db="EMBL/GenBank/DDBJ databases">
        <authorList>
            <person name="Sibley D."/>
            <person name="Venepally P."/>
            <person name="Karamycheva S."/>
            <person name="Hadjithomas M."/>
            <person name="Khan A."/>
            <person name="Brunk B."/>
            <person name="Roos D."/>
            <person name="Caler E."/>
            <person name="Lorenzi H."/>
        </authorList>
    </citation>
    <scope>NUCLEOTIDE SEQUENCE [LARGE SCALE GENOMIC DNA]</scope>
    <source>
        <strain evidence="1 2">RUB</strain>
    </source>
</reference>
<sequence length="56" mass="6461">MAAGVEQLLADMRKQFDDVHMEVLKQTADFTRFKEGIRQADSAEQLKEQDMTRLSC</sequence>
<dbReference type="Proteomes" id="UP000028834">
    <property type="component" value="Unassembled WGS sequence"/>
</dbReference>
<proteinExistence type="predicted"/>
<dbReference type="AlphaFoldDB" id="A0A086LZS7"/>
<comment type="caution">
    <text evidence="1">The sequence shown here is derived from an EMBL/GenBank/DDBJ whole genome shotgun (WGS) entry which is preliminary data.</text>
</comment>
<protein>
    <submittedName>
        <fullName evidence="1">Uncharacterized protein</fullName>
    </submittedName>
</protein>
<dbReference type="VEuPathDB" id="ToxoDB:TGRUB_215320A"/>
<evidence type="ECO:0000313" key="2">
    <source>
        <dbReference type="Proteomes" id="UP000028834"/>
    </source>
</evidence>
<name>A0A086LZS7_TOXGO</name>
<organism evidence="1 2">
    <name type="scientific">Toxoplasma gondii RUB</name>
    <dbReference type="NCBI Taxonomy" id="935652"/>
    <lineage>
        <taxon>Eukaryota</taxon>
        <taxon>Sar</taxon>
        <taxon>Alveolata</taxon>
        <taxon>Apicomplexa</taxon>
        <taxon>Conoidasida</taxon>
        <taxon>Coccidia</taxon>
        <taxon>Eucoccidiorida</taxon>
        <taxon>Eimeriorina</taxon>
        <taxon>Sarcocystidae</taxon>
        <taxon>Toxoplasma</taxon>
    </lineage>
</organism>